<evidence type="ECO:0000313" key="2">
    <source>
        <dbReference type="Proteomes" id="UP000468717"/>
    </source>
</evidence>
<sequence length="299" mass="32090">MKAFPVLPLLALLLGGCGFAPPNAYPIFRMPSSAEGDALTMSVEKDTLFGAPTTLEQSKMLLLKQRFWYLKLAEDSQRAVYNQSDWALTGGAIGTAGGLLKSLPTAALGAVIGGGAGLVASRYSLDQQSTLYARAADKVACLSVVLSSYEQRKRPFATAITWPDSIEQQTTSSLNFAWLAVLAELRTSLQVLKPQEVSIKQVIDLRDRYASNSILLNSTGNNLSAALLQQEQLRLLQQGQSRLIQANPPSPEAQRATEAAANERSEAVRIAQQAQIAALGELAQAEIDSCVLIGKSRAE</sequence>
<dbReference type="EMBL" id="WFLI01000029">
    <property type="protein sequence ID" value="KAB8062909.1"/>
    <property type="molecule type" value="Genomic_DNA"/>
</dbReference>
<reference evidence="1 2" key="1">
    <citation type="submission" date="2019-10" db="EMBL/GenBank/DDBJ databases">
        <title>Three novel species isolated from a subtropical stream in China.</title>
        <authorList>
            <person name="Lu H."/>
        </authorList>
    </citation>
    <scope>NUCLEOTIDE SEQUENCE [LARGE SCALE GENOMIC DNA]</scope>
    <source>
        <strain evidence="1 2">FT13W</strain>
    </source>
</reference>
<dbReference type="RefSeq" id="WP_152284169.1">
    <property type="nucleotide sequence ID" value="NZ_WFLI01000029.1"/>
</dbReference>
<gene>
    <name evidence="1" type="ORF">GCN75_21195</name>
</gene>
<dbReference type="Proteomes" id="UP000468717">
    <property type="component" value="Unassembled WGS sequence"/>
</dbReference>
<evidence type="ECO:0000313" key="1">
    <source>
        <dbReference type="EMBL" id="KAB8062909.1"/>
    </source>
</evidence>
<keyword evidence="2" id="KW-1185">Reference proteome</keyword>
<dbReference type="AlphaFoldDB" id="A0A6I1I064"/>
<comment type="caution">
    <text evidence="1">The sequence shown here is derived from an EMBL/GenBank/DDBJ whole genome shotgun (WGS) entry which is preliminary data.</text>
</comment>
<proteinExistence type="predicted"/>
<protein>
    <submittedName>
        <fullName evidence="1">Uncharacterized protein</fullName>
    </submittedName>
</protein>
<dbReference type="PROSITE" id="PS51257">
    <property type="entry name" value="PROKAR_LIPOPROTEIN"/>
    <property type="match status" value="1"/>
</dbReference>
<organism evidence="1 2">
    <name type="scientific">Janthinobacterium violaceinigrum</name>
    <dbReference type="NCBI Taxonomy" id="2654252"/>
    <lineage>
        <taxon>Bacteria</taxon>
        <taxon>Pseudomonadati</taxon>
        <taxon>Pseudomonadota</taxon>
        <taxon>Betaproteobacteria</taxon>
        <taxon>Burkholderiales</taxon>
        <taxon>Oxalobacteraceae</taxon>
        <taxon>Janthinobacterium</taxon>
    </lineage>
</organism>
<name>A0A6I1I064_9BURK</name>
<accession>A0A6I1I064</accession>